<gene>
    <name evidence="2" type="ORF">ACFFGV_13355</name>
</gene>
<organism evidence="2 3">
    <name type="scientific">Pontibacillus salicampi</name>
    <dbReference type="NCBI Taxonomy" id="1449801"/>
    <lineage>
        <taxon>Bacteria</taxon>
        <taxon>Bacillati</taxon>
        <taxon>Bacillota</taxon>
        <taxon>Bacilli</taxon>
        <taxon>Bacillales</taxon>
        <taxon>Bacillaceae</taxon>
        <taxon>Pontibacillus</taxon>
    </lineage>
</organism>
<evidence type="ECO:0000259" key="1">
    <source>
        <dbReference type="Pfam" id="PF00534"/>
    </source>
</evidence>
<protein>
    <submittedName>
        <fullName evidence="2">Glycosyltransferase</fullName>
    </submittedName>
</protein>
<dbReference type="Proteomes" id="UP001589836">
    <property type="component" value="Unassembled WGS sequence"/>
</dbReference>
<dbReference type="RefSeq" id="WP_377348642.1">
    <property type="nucleotide sequence ID" value="NZ_JBHLTP010000011.1"/>
</dbReference>
<reference evidence="2 3" key="1">
    <citation type="submission" date="2024-09" db="EMBL/GenBank/DDBJ databases">
        <authorList>
            <person name="Sun Q."/>
            <person name="Mori K."/>
        </authorList>
    </citation>
    <scope>NUCLEOTIDE SEQUENCE [LARGE SCALE GENOMIC DNA]</scope>
    <source>
        <strain evidence="2 3">NCAIM B.02529</strain>
    </source>
</reference>
<dbReference type="Pfam" id="PF00534">
    <property type="entry name" value="Glycos_transf_1"/>
    <property type="match status" value="1"/>
</dbReference>
<dbReference type="EMBL" id="JBHLTP010000011">
    <property type="protein sequence ID" value="MFC0524557.1"/>
    <property type="molecule type" value="Genomic_DNA"/>
</dbReference>
<comment type="caution">
    <text evidence="2">The sequence shown here is derived from an EMBL/GenBank/DDBJ whole genome shotgun (WGS) entry which is preliminary data.</text>
</comment>
<feature type="domain" description="Glycosyl transferase family 1" evidence="1">
    <location>
        <begin position="173"/>
        <end position="278"/>
    </location>
</feature>
<dbReference type="InterPro" id="IPR001296">
    <property type="entry name" value="Glyco_trans_1"/>
</dbReference>
<evidence type="ECO:0000313" key="2">
    <source>
        <dbReference type="EMBL" id="MFC0524557.1"/>
    </source>
</evidence>
<accession>A0ABV6LQ77</accession>
<dbReference type="Gene3D" id="3.40.50.2000">
    <property type="entry name" value="Glycogen Phosphorylase B"/>
    <property type="match status" value="1"/>
</dbReference>
<dbReference type="CDD" id="cd01635">
    <property type="entry name" value="Glycosyltransferase_GTB-type"/>
    <property type="match status" value="1"/>
</dbReference>
<dbReference type="PANTHER" id="PTHR46656:SF3">
    <property type="entry name" value="PUTATIVE-RELATED"/>
    <property type="match status" value="1"/>
</dbReference>
<evidence type="ECO:0000313" key="3">
    <source>
        <dbReference type="Proteomes" id="UP001589836"/>
    </source>
</evidence>
<dbReference type="SUPFAM" id="SSF53756">
    <property type="entry name" value="UDP-Glycosyltransferase/glycogen phosphorylase"/>
    <property type="match status" value="1"/>
</dbReference>
<dbReference type="PANTHER" id="PTHR46656">
    <property type="entry name" value="PUTATIVE-RELATED"/>
    <property type="match status" value="1"/>
</dbReference>
<keyword evidence="3" id="KW-1185">Reference proteome</keyword>
<proteinExistence type="predicted"/>
<sequence length="369" mass="42080">MKKGINIIGYARAESGLGEACRSAARVLASLDIPFCIVNFPHCPSRQEDYSWQAKEVETPLYDTNLIFINADQMLLHKELLMPYLSGRFNIGVWHWELPIFPSIWDEAFSMVQEVWAPSTFTLHSIAARSTVPVYHVPHSVKLDVDDDVNRASFQLPENAFLFLTMYETHSTIRRKNPVASIDAFQAAFDKDDETVGLVVKINGGKEAAHEVEGLHQKIEGYSNIFIIDDILEKKYVNSLIHVTDSFISLHRSEGFGLTLAEAMYLEKPVIATNWSANTDFMHKQNSCLVRYSLMVVTGYVKGLSREQKWAEPDKKDAQFYMRKMVQEQKWAKEIGIKGKNTIDSYLSIKNVGSIYKKRWDAIRSKSTL</sequence>
<name>A0ABV6LQ77_9BACI</name>